<organism evidence="2 3">
    <name type="scientific">Legionella drancourtii LLAP12</name>
    <dbReference type="NCBI Taxonomy" id="658187"/>
    <lineage>
        <taxon>Bacteria</taxon>
        <taxon>Pseudomonadati</taxon>
        <taxon>Pseudomonadota</taxon>
        <taxon>Gammaproteobacteria</taxon>
        <taxon>Legionellales</taxon>
        <taxon>Legionellaceae</taxon>
        <taxon>Legionella</taxon>
    </lineage>
</organism>
<keyword evidence="1" id="KW-1133">Transmembrane helix</keyword>
<name>G9ELU5_9GAMM</name>
<reference evidence="2 3" key="1">
    <citation type="journal article" date="2011" name="BMC Genomics">
        <title>Insight into cross-talk between intra-amoebal pathogens.</title>
        <authorList>
            <person name="Gimenez G."/>
            <person name="Bertelli C."/>
            <person name="Moliner C."/>
            <person name="Robert C."/>
            <person name="Raoult D."/>
            <person name="Fournier P.E."/>
            <person name="Greub G."/>
        </authorList>
    </citation>
    <scope>NUCLEOTIDE SEQUENCE [LARGE SCALE GENOMIC DNA]</scope>
    <source>
        <strain evidence="2 3">LLAP12</strain>
    </source>
</reference>
<evidence type="ECO:0000256" key="1">
    <source>
        <dbReference type="SAM" id="Phobius"/>
    </source>
</evidence>
<keyword evidence="1" id="KW-0812">Transmembrane</keyword>
<protein>
    <submittedName>
        <fullName evidence="2">Uncharacterized protein</fullName>
    </submittedName>
</protein>
<dbReference type="Proteomes" id="UP000002770">
    <property type="component" value="Unassembled WGS sequence"/>
</dbReference>
<accession>G9ELU5</accession>
<dbReference type="EMBL" id="JH413809">
    <property type="protein sequence ID" value="EHL31753.1"/>
    <property type="molecule type" value="Genomic_DNA"/>
</dbReference>
<proteinExistence type="predicted"/>
<dbReference type="AlphaFoldDB" id="G9ELU5"/>
<sequence length="51" mass="6280">MFFKNLDVKTVFYFFICYHMQVFSYFTYQYFLWISPLPNLSSNITSFLVDL</sequence>
<keyword evidence="3" id="KW-1185">Reference proteome</keyword>
<keyword evidence="1" id="KW-0472">Membrane</keyword>
<evidence type="ECO:0000313" key="3">
    <source>
        <dbReference type="Proteomes" id="UP000002770"/>
    </source>
</evidence>
<gene>
    <name evidence="2" type="ORF">LDG_6205</name>
</gene>
<evidence type="ECO:0000313" key="2">
    <source>
        <dbReference type="EMBL" id="EHL31753.1"/>
    </source>
</evidence>
<dbReference type="HOGENOM" id="CLU_3100304_0_0_6"/>
<dbReference type="InParanoid" id="G9ELU5"/>
<feature type="transmembrane region" description="Helical" evidence="1">
    <location>
        <begin position="12"/>
        <end position="31"/>
    </location>
</feature>